<keyword evidence="4" id="KW-1185">Reference proteome</keyword>
<evidence type="ECO:0000313" key="4">
    <source>
        <dbReference type="Proteomes" id="UP000199629"/>
    </source>
</evidence>
<dbReference type="Pfam" id="PF18476">
    <property type="entry name" value="PIN_8"/>
    <property type="match status" value="1"/>
</dbReference>
<accession>A0A1C4ZIP9</accession>
<organism evidence="3 4">
    <name type="scientific">Micromonospora chaiyaphumensis</name>
    <dbReference type="NCBI Taxonomy" id="307119"/>
    <lineage>
        <taxon>Bacteria</taxon>
        <taxon>Bacillati</taxon>
        <taxon>Actinomycetota</taxon>
        <taxon>Actinomycetes</taxon>
        <taxon>Micromonosporales</taxon>
        <taxon>Micromonosporaceae</taxon>
        <taxon>Micromonospora</taxon>
    </lineage>
</organism>
<feature type="coiled-coil region" evidence="1">
    <location>
        <begin position="241"/>
        <end position="268"/>
    </location>
</feature>
<feature type="domain" description="PIN like" evidence="2">
    <location>
        <begin position="1"/>
        <end position="189"/>
    </location>
</feature>
<gene>
    <name evidence="3" type="ORF">GA0070214_11550</name>
</gene>
<evidence type="ECO:0000259" key="2">
    <source>
        <dbReference type="Pfam" id="PF18476"/>
    </source>
</evidence>
<dbReference type="EMBL" id="FMCS01000015">
    <property type="protein sequence ID" value="SCF32927.1"/>
    <property type="molecule type" value="Genomic_DNA"/>
</dbReference>
<protein>
    <recommendedName>
        <fullName evidence="2">PIN like domain-containing protein</fullName>
    </recommendedName>
</protein>
<keyword evidence="1" id="KW-0175">Coiled coil</keyword>
<proteinExistence type="predicted"/>
<dbReference type="Proteomes" id="UP000199629">
    <property type="component" value="Unassembled WGS sequence"/>
</dbReference>
<dbReference type="InterPro" id="IPR041578">
    <property type="entry name" value="PIN_8"/>
</dbReference>
<dbReference type="AlphaFoldDB" id="A0A1C4ZIP9"/>
<sequence length="351" mass="39339">MPHQVGLEFHRNRLEVISDNRAAYRVAMDSIASHESDVVKELTDKIRQLSNRIALPESERSRLLGAASEIFLPLTQALDEMRTRHGLDDPLADDEILDQLQTILSGRVGAPFDAEEESAALAEAERRNKEKIPPGYKDAPKFGDYFVWRQTLNEVAARGAKRLIFVTGDVKEDWYLRVQGKSLCARPELAEEAFRVAGARLVLMRTETFLRHASAFLDADVSADTIRQVEELPESDFVNAVIKASGDLSNLRAQLAVVERELAVIEGRVVDSHDEYMELRAAIAASSGSSEVEREQLMEAANHLQRSIRTARDLQASLIDHRSRLTAQVAESESRLTQMSRLNFRHKLGEG</sequence>
<evidence type="ECO:0000256" key="1">
    <source>
        <dbReference type="SAM" id="Coils"/>
    </source>
</evidence>
<name>A0A1C4ZIP9_9ACTN</name>
<reference evidence="4" key="1">
    <citation type="submission" date="2016-06" db="EMBL/GenBank/DDBJ databases">
        <authorList>
            <person name="Varghese N."/>
            <person name="Submissions Spin"/>
        </authorList>
    </citation>
    <scope>NUCLEOTIDE SEQUENCE [LARGE SCALE GENOMIC DNA]</scope>
    <source>
        <strain evidence="4">DSM 45246</strain>
    </source>
</reference>
<evidence type="ECO:0000313" key="3">
    <source>
        <dbReference type="EMBL" id="SCF32927.1"/>
    </source>
</evidence>